<sequence>MSPSNQESSKEGITGIDYPVKRYITGHDLNTGESIYTDAPELCTAEVPGFGIASRSYATLKLPTELADNQDLKAHLSHDSLTSYTRSTEFLVPSSGLNIQTGQVELGGANVINLDIDPGAVGHMHRTVSLDISTCVMGEVYHELDSGQKVLLKAGDHIVQRATMHRWINASKKHRARRPGLVREEGFFALHELMKRSYWSRLWVIQEVVMGASFTFLRCDDEILNWECFCNGISVLYRGHNWSLKDLLLEREYKRRNLRFSGWHITSLHLVHQALRELISYEGEGIGTRLGFRRLLQVASSGQCRDVRDTVFGLLGLMDPEIAREVGHDYSLSPPILLYGWRIHGGEKVHLHGQQTGPGKEECHHGDLVQLSLAQLAKQGPRPFHQNRRQCIMPTTALLLSTGFFEDWRYLQCDGFVLDAVGGLGAPERYSFEWDSDSIIPYPSWRSAYRNREETSNALMRALLGLRHTDHGGTQLHNLALSCLPSTFLTAFPQFVERKWSWLANQQGYYYKWEGWREAHDDFMLGEHPLGSFFTDSIPADAHESTYVDVYCNVREMVMERRFMLTKRGYLGWAPDNSLDEREENHTQIGDLVAILFGCSTPLILRPRGEGFVVVGEAYVEGFMNGESLCLIESGECEVQSFLLC</sequence>
<dbReference type="Proteomes" id="UP000030753">
    <property type="component" value="Unassembled WGS sequence"/>
</dbReference>
<dbReference type="PANTHER" id="PTHR24148">
    <property type="entry name" value="ANKYRIN REPEAT DOMAIN-CONTAINING PROTEIN 39 HOMOLOG-RELATED"/>
    <property type="match status" value="1"/>
</dbReference>
<dbReference type="AlphaFoldDB" id="W9HKK8"/>
<evidence type="ECO:0008006" key="3">
    <source>
        <dbReference type="Google" id="ProtNLM"/>
    </source>
</evidence>
<dbReference type="Gene3D" id="2.60.120.10">
    <property type="entry name" value="Jelly Rolls"/>
    <property type="match status" value="1"/>
</dbReference>
<dbReference type="SUPFAM" id="SSF51182">
    <property type="entry name" value="RmlC-like cupins"/>
    <property type="match status" value="1"/>
</dbReference>
<dbReference type="CDD" id="cd02231">
    <property type="entry name" value="cupin_BLL6423-like"/>
    <property type="match status" value="1"/>
</dbReference>
<organism evidence="1 2">
    <name type="scientific">Fusarium oxysporum NRRL 32931</name>
    <dbReference type="NCBI Taxonomy" id="660029"/>
    <lineage>
        <taxon>Eukaryota</taxon>
        <taxon>Fungi</taxon>
        <taxon>Dikarya</taxon>
        <taxon>Ascomycota</taxon>
        <taxon>Pezizomycotina</taxon>
        <taxon>Sordariomycetes</taxon>
        <taxon>Hypocreomycetidae</taxon>
        <taxon>Hypocreales</taxon>
        <taxon>Nectriaceae</taxon>
        <taxon>Fusarium</taxon>
        <taxon>Fusarium oxysporum species complex</taxon>
    </lineage>
</organism>
<gene>
    <name evidence="1" type="ORF">FOYG_12984</name>
</gene>
<reference evidence="1 2" key="1">
    <citation type="submission" date="2011-06" db="EMBL/GenBank/DDBJ databases">
        <title>The Genome Sequence of Fusarium oxysporum FOSC 3-a.</title>
        <authorList>
            <consortium name="The Broad Institute Genome Sequencing Platform"/>
            <person name="Ma L.-J."/>
            <person name="Gale L.R."/>
            <person name="Schwartz D.C."/>
            <person name="Zhou S."/>
            <person name="Corby-Kistler H."/>
            <person name="Young S.K."/>
            <person name="Zeng Q."/>
            <person name="Gargeya S."/>
            <person name="Fitzgerald M."/>
            <person name="Haas B."/>
            <person name="Abouelleil A."/>
            <person name="Alvarado L."/>
            <person name="Arachchi H.M."/>
            <person name="Berlin A."/>
            <person name="Brown A."/>
            <person name="Chapman S.B."/>
            <person name="Chen Z."/>
            <person name="Dunbar C."/>
            <person name="Freedman E."/>
            <person name="Gearin G."/>
            <person name="Gellesch M."/>
            <person name="Goldberg J."/>
            <person name="Griggs A."/>
            <person name="Gujja S."/>
            <person name="Heiman D."/>
            <person name="Howarth C."/>
            <person name="Larson L."/>
            <person name="Lui A."/>
            <person name="MacDonald P.J.P."/>
            <person name="Mehta T."/>
            <person name="Montmayeur A."/>
            <person name="Murphy C."/>
            <person name="Neiman D."/>
            <person name="Pearson M."/>
            <person name="Priest M."/>
            <person name="Roberts A."/>
            <person name="Saif S."/>
            <person name="Shea T."/>
            <person name="Shenoy N."/>
            <person name="Sisk P."/>
            <person name="Stolte C."/>
            <person name="Sykes S."/>
            <person name="Wortman J."/>
            <person name="Nusbaum C."/>
            <person name="Birren B."/>
        </authorList>
    </citation>
    <scope>NUCLEOTIDE SEQUENCE [LARGE SCALE GENOMIC DNA]</scope>
    <source>
        <strain evidence="2">FOSC 3-a</strain>
    </source>
</reference>
<name>W9HKK8_FUSOX</name>
<evidence type="ECO:0000313" key="2">
    <source>
        <dbReference type="Proteomes" id="UP000030753"/>
    </source>
</evidence>
<dbReference type="OrthoDB" id="265717at2759"/>
<proteinExistence type="predicted"/>
<dbReference type="InterPro" id="IPR014710">
    <property type="entry name" value="RmlC-like_jellyroll"/>
</dbReference>
<accession>W9HKK8</accession>
<dbReference type="PANTHER" id="PTHR24148:SF73">
    <property type="entry name" value="HET DOMAIN PROTEIN (AFU_ORTHOLOGUE AFUA_8G01020)"/>
    <property type="match status" value="1"/>
</dbReference>
<dbReference type="Pfam" id="PF26639">
    <property type="entry name" value="Het-6_barrel"/>
    <property type="match status" value="1"/>
</dbReference>
<dbReference type="InterPro" id="IPR052895">
    <property type="entry name" value="HetReg/Transcr_Mod"/>
</dbReference>
<dbReference type="InterPro" id="IPR011051">
    <property type="entry name" value="RmlC_Cupin_sf"/>
</dbReference>
<protein>
    <recommendedName>
        <fullName evidence="3">Heterokaryon incompatibility domain-containing protein</fullName>
    </recommendedName>
</protein>
<dbReference type="EMBL" id="JH717847">
    <property type="protein sequence ID" value="EWY83133.1"/>
    <property type="molecule type" value="Genomic_DNA"/>
</dbReference>
<dbReference type="HOGENOM" id="CLU_424546_0_0_1"/>
<evidence type="ECO:0000313" key="1">
    <source>
        <dbReference type="EMBL" id="EWY83133.1"/>
    </source>
</evidence>